<keyword evidence="2" id="KW-0732">Signal</keyword>
<feature type="chain" id="PRO_5047020636" description="Lipoprotein" evidence="2">
    <location>
        <begin position="20"/>
        <end position="57"/>
    </location>
</feature>
<dbReference type="EMBL" id="JASZZN010000013">
    <property type="protein sequence ID" value="MDM4017354.1"/>
    <property type="molecule type" value="Genomic_DNA"/>
</dbReference>
<proteinExistence type="predicted"/>
<feature type="region of interest" description="Disordered" evidence="1">
    <location>
        <begin position="32"/>
        <end position="57"/>
    </location>
</feature>
<dbReference type="PROSITE" id="PS51257">
    <property type="entry name" value="PROKAR_LIPOPROTEIN"/>
    <property type="match status" value="1"/>
</dbReference>
<keyword evidence="4" id="KW-1185">Reference proteome</keyword>
<accession>A0ABT7PLG9</accession>
<evidence type="ECO:0008006" key="5">
    <source>
        <dbReference type="Google" id="ProtNLM"/>
    </source>
</evidence>
<dbReference type="Proteomes" id="UP001239462">
    <property type="component" value="Unassembled WGS sequence"/>
</dbReference>
<feature type="signal peptide" evidence="2">
    <location>
        <begin position="1"/>
        <end position="19"/>
    </location>
</feature>
<dbReference type="RefSeq" id="WP_160149717.1">
    <property type="nucleotide sequence ID" value="NZ_CP141221.1"/>
</dbReference>
<name>A0ABT7PLG9_9BACT</name>
<evidence type="ECO:0000313" key="4">
    <source>
        <dbReference type="Proteomes" id="UP001239462"/>
    </source>
</evidence>
<organism evidence="3 4">
    <name type="scientific">Roseiconus lacunae</name>
    <dbReference type="NCBI Taxonomy" id="2605694"/>
    <lineage>
        <taxon>Bacteria</taxon>
        <taxon>Pseudomonadati</taxon>
        <taxon>Planctomycetota</taxon>
        <taxon>Planctomycetia</taxon>
        <taxon>Pirellulales</taxon>
        <taxon>Pirellulaceae</taxon>
        <taxon>Roseiconus</taxon>
    </lineage>
</organism>
<sequence length="57" mass="5771">MKHFLLGCSIGLLSLSGLAGCGGHKGGVLEVAPEDNPYQASDQELEKLNSGGASGKK</sequence>
<protein>
    <recommendedName>
        <fullName evidence="5">Lipoprotein</fullName>
    </recommendedName>
</protein>
<evidence type="ECO:0000256" key="1">
    <source>
        <dbReference type="SAM" id="MobiDB-lite"/>
    </source>
</evidence>
<reference evidence="3 4" key="1">
    <citation type="submission" date="2023-06" db="EMBL/GenBank/DDBJ databases">
        <title>Roseiconus lacunae JC819 isolated from Gulf of Mannar region, Tamil Nadu.</title>
        <authorList>
            <person name="Pk S."/>
            <person name="Ch S."/>
            <person name="Ch V.R."/>
        </authorList>
    </citation>
    <scope>NUCLEOTIDE SEQUENCE [LARGE SCALE GENOMIC DNA]</scope>
    <source>
        <strain evidence="3 4">JC819</strain>
    </source>
</reference>
<comment type="caution">
    <text evidence="3">The sequence shown here is derived from an EMBL/GenBank/DDBJ whole genome shotgun (WGS) entry which is preliminary data.</text>
</comment>
<evidence type="ECO:0000313" key="3">
    <source>
        <dbReference type="EMBL" id="MDM4017354.1"/>
    </source>
</evidence>
<gene>
    <name evidence="3" type="ORF">QTN89_18040</name>
</gene>
<evidence type="ECO:0000256" key="2">
    <source>
        <dbReference type="SAM" id="SignalP"/>
    </source>
</evidence>